<proteinExistence type="evidence at transcript level"/>
<feature type="domain" description="GATA-type" evidence="13">
    <location>
        <begin position="286"/>
        <end position="340"/>
    </location>
</feature>
<dbReference type="GO" id="GO:0000978">
    <property type="term" value="F:RNA polymerase II cis-regulatory region sequence-specific DNA binding"/>
    <property type="evidence" value="ECO:0007669"/>
    <property type="project" value="TreeGrafter"/>
</dbReference>
<dbReference type="Pfam" id="PF00320">
    <property type="entry name" value="GATA"/>
    <property type="match status" value="2"/>
</dbReference>
<dbReference type="PROSITE" id="PS50114">
    <property type="entry name" value="GATA_ZN_FINGER_2"/>
    <property type="match status" value="2"/>
</dbReference>
<dbReference type="SMART" id="SM00401">
    <property type="entry name" value="ZnF_GATA"/>
    <property type="match status" value="2"/>
</dbReference>
<dbReference type="InterPro" id="IPR039355">
    <property type="entry name" value="Transcription_factor_GATA"/>
</dbReference>
<feature type="compositionally biased region" description="Low complexity" evidence="12">
    <location>
        <begin position="164"/>
        <end position="178"/>
    </location>
</feature>
<keyword evidence="3" id="KW-0677">Repeat</keyword>
<dbReference type="GO" id="GO:0005634">
    <property type="term" value="C:nucleus"/>
    <property type="evidence" value="ECO:0007669"/>
    <property type="project" value="UniProtKB-SubCell"/>
</dbReference>
<dbReference type="GO" id="GO:0000981">
    <property type="term" value="F:DNA-binding transcription factor activity, RNA polymerase II-specific"/>
    <property type="evidence" value="ECO:0007669"/>
    <property type="project" value="InterPro"/>
</dbReference>
<dbReference type="CDD" id="cd00202">
    <property type="entry name" value="ZnF_GATA"/>
    <property type="match status" value="2"/>
</dbReference>
<name>A0MNQ0_PLADU</name>
<keyword evidence="9" id="KW-0804">Transcription</keyword>
<evidence type="ECO:0000256" key="12">
    <source>
        <dbReference type="SAM" id="MobiDB-lite"/>
    </source>
</evidence>
<dbReference type="EMBL" id="EF014968">
    <property type="protein sequence ID" value="ABK32791.1"/>
    <property type="molecule type" value="mRNA"/>
</dbReference>
<dbReference type="GO" id="GO:0008270">
    <property type="term" value="F:zinc ion binding"/>
    <property type="evidence" value="ECO:0007669"/>
    <property type="project" value="UniProtKB-KW"/>
</dbReference>
<dbReference type="FunFam" id="3.30.50.10:FF:000032">
    <property type="entry name" value="Transcription factor GATA-3"/>
    <property type="match status" value="1"/>
</dbReference>
<evidence type="ECO:0000256" key="4">
    <source>
        <dbReference type="ARBA" id="ARBA00022771"/>
    </source>
</evidence>
<dbReference type="PANTHER" id="PTHR10071">
    <property type="entry name" value="TRANSCRIPTION FACTOR GATA FAMILY MEMBER"/>
    <property type="match status" value="1"/>
</dbReference>
<evidence type="ECO:0000313" key="14">
    <source>
        <dbReference type="EMBL" id="ABK32791.1"/>
    </source>
</evidence>
<feature type="region of interest" description="Disordered" evidence="12">
    <location>
        <begin position="1"/>
        <end position="21"/>
    </location>
</feature>
<dbReference type="SUPFAM" id="SSF57716">
    <property type="entry name" value="Glucocorticoid receptor-like (DNA-binding domain)"/>
    <property type="match status" value="2"/>
</dbReference>
<feature type="compositionally biased region" description="Low complexity" evidence="12">
    <location>
        <begin position="185"/>
        <end position="194"/>
    </location>
</feature>
<dbReference type="GO" id="GO:0000122">
    <property type="term" value="P:negative regulation of transcription by RNA polymerase II"/>
    <property type="evidence" value="ECO:0007669"/>
    <property type="project" value="TreeGrafter"/>
</dbReference>
<feature type="compositionally biased region" description="Low complexity" evidence="12">
    <location>
        <begin position="120"/>
        <end position="146"/>
    </location>
</feature>
<evidence type="ECO:0000256" key="8">
    <source>
        <dbReference type="ARBA" id="ARBA00023159"/>
    </source>
</evidence>
<gene>
    <name evidence="14" type="primary">GATA123</name>
</gene>
<comment type="subcellular location">
    <subcellularLocation>
        <location evidence="1">Nucleus</location>
    </subcellularLocation>
</comment>
<dbReference type="FunFam" id="3.30.50.10:FF:000001">
    <property type="entry name" value="GATA transcription factor (GATAd)"/>
    <property type="match status" value="1"/>
</dbReference>
<dbReference type="InterPro" id="IPR000679">
    <property type="entry name" value="Znf_GATA"/>
</dbReference>
<keyword evidence="8" id="KW-0010">Activator</keyword>
<evidence type="ECO:0000256" key="7">
    <source>
        <dbReference type="ARBA" id="ARBA00023125"/>
    </source>
</evidence>
<evidence type="ECO:0000256" key="6">
    <source>
        <dbReference type="ARBA" id="ARBA00023015"/>
    </source>
</evidence>
<evidence type="ECO:0000256" key="11">
    <source>
        <dbReference type="PIRSR" id="PIRSR003027-1"/>
    </source>
</evidence>
<evidence type="ECO:0000256" key="5">
    <source>
        <dbReference type="ARBA" id="ARBA00022833"/>
    </source>
</evidence>
<feature type="compositionally biased region" description="Polar residues" evidence="12">
    <location>
        <begin position="94"/>
        <end position="106"/>
    </location>
</feature>
<sequence>MLADDMTGAGAPPPPHPSATDMFFHSMDGNANHVNSYYNPARAMHTYRTPHSDYSSGSQVCRPHFHPPLHPWTSLTDGKAGLAHAHSGWISPFSSGPSPAKSSLGHSSPAAGPGALSVHPSARASSAGPTAPSGGSSSAGPTTTSSQLFSFPPTPPKDTTPEINNANGSSAGANTSGTAAGGSPSGQSSSPGGAPVLPSSDSYGVLDIKPSKVHENHHAQFSPMDGYSSALSSMSTSLSSSPMSTAHPMPTYPYMAGDYTSSALFHPANMLKAATLARVRTKSRSSSEGRECVNCGATSTPLWRRDGTGHYLCNACGLYHKMNGANRPLIKPKRRLSAARRAGTSCANCGTTTTTLWRRNHNGDPVCNACGLYYKLHSVNRPLTMKKDGIQTRNRKMSTKSKKKKGGAASMNDLLKPLGDKGFPTFSPANLGPGMSHMSPYMTGGSLGPSFMTHNSAAMHNSHNMHSAAAGFGNGFSFAHHPTSMASSPLSSSFSSSFPSQFSGIPSSGLNLTTNSSMVGAMA</sequence>
<keyword evidence="4 11" id="KW-0863">Zinc-finger</keyword>
<keyword evidence="7" id="KW-0238">DNA-binding</keyword>
<evidence type="ECO:0000256" key="9">
    <source>
        <dbReference type="ARBA" id="ARBA00023163"/>
    </source>
</evidence>
<dbReference type="PRINTS" id="PR00619">
    <property type="entry name" value="GATAZNFINGER"/>
</dbReference>
<dbReference type="PIRSF" id="PIRSF003027">
    <property type="entry name" value="TF_GATA-1/2/3"/>
    <property type="match status" value="1"/>
</dbReference>
<dbReference type="AlphaFoldDB" id="A0MNQ0"/>
<dbReference type="PROSITE" id="PS00344">
    <property type="entry name" value="GATA_ZN_FINGER_1"/>
    <property type="match status" value="2"/>
</dbReference>
<keyword evidence="10" id="KW-0539">Nucleus</keyword>
<organism evidence="14">
    <name type="scientific">Platynereis dumerilii</name>
    <name type="common">Dumeril's clam worm</name>
    <dbReference type="NCBI Taxonomy" id="6359"/>
    <lineage>
        <taxon>Eukaryota</taxon>
        <taxon>Metazoa</taxon>
        <taxon>Spiralia</taxon>
        <taxon>Lophotrochozoa</taxon>
        <taxon>Annelida</taxon>
        <taxon>Polychaeta</taxon>
        <taxon>Errantia</taxon>
        <taxon>Phyllodocida</taxon>
        <taxon>Nereididae</taxon>
        <taxon>Platynereis</taxon>
    </lineage>
</organism>
<keyword evidence="6" id="KW-0805">Transcription regulation</keyword>
<evidence type="ECO:0000256" key="3">
    <source>
        <dbReference type="ARBA" id="ARBA00022737"/>
    </source>
</evidence>
<dbReference type="InterPro" id="IPR016374">
    <property type="entry name" value="TF_GATA-2/3"/>
</dbReference>
<accession>A0MNQ0</accession>
<evidence type="ECO:0000256" key="2">
    <source>
        <dbReference type="ARBA" id="ARBA00022723"/>
    </source>
</evidence>
<dbReference type="GO" id="GO:0045165">
    <property type="term" value="P:cell fate commitment"/>
    <property type="evidence" value="ECO:0007669"/>
    <property type="project" value="TreeGrafter"/>
</dbReference>
<feature type="region of interest" description="Disordered" evidence="12">
    <location>
        <begin position="392"/>
        <end position="412"/>
    </location>
</feature>
<dbReference type="InterPro" id="IPR013088">
    <property type="entry name" value="Znf_NHR/GATA"/>
</dbReference>
<dbReference type="PANTHER" id="PTHR10071:SF281">
    <property type="entry name" value="BOX A-BINDING FACTOR-RELATED"/>
    <property type="match status" value="1"/>
</dbReference>
<reference evidence="14" key="1">
    <citation type="submission" date="2006-09" db="EMBL/GenBank/DDBJ databases">
        <title>Ectoderm- and endomesoderm- specific GATA transcription factors in the marine polychaete Platynereis dumerilii.</title>
        <authorList>
            <person name="Gillis W.J."/>
            <person name="Bowerman B.A."/>
            <person name="Schneider S.Q."/>
        </authorList>
    </citation>
    <scope>NUCLEOTIDE SEQUENCE</scope>
</reference>
<dbReference type="Gene3D" id="3.30.50.10">
    <property type="entry name" value="Erythroid Transcription Factor GATA-1, subunit A"/>
    <property type="match status" value="2"/>
</dbReference>
<feature type="compositionally biased region" description="Basic residues" evidence="12">
    <location>
        <begin position="393"/>
        <end position="406"/>
    </location>
</feature>
<keyword evidence="5 11" id="KW-0862">Zinc</keyword>
<evidence type="ECO:0000256" key="1">
    <source>
        <dbReference type="ARBA" id="ARBA00004123"/>
    </source>
</evidence>
<evidence type="ECO:0000259" key="13">
    <source>
        <dbReference type="PROSITE" id="PS50114"/>
    </source>
</evidence>
<feature type="region of interest" description="Disordered" evidence="12">
    <location>
        <begin position="94"/>
        <end position="206"/>
    </location>
</feature>
<evidence type="ECO:0000256" key="10">
    <source>
        <dbReference type="ARBA" id="ARBA00023242"/>
    </source>
</evidence>
<feature type="zinc finger region" description="GATA-type 1" evidence="11">
    <location>
        <begin position="292"/>
        <end position="316"/>
    </location>
</feature>
<feature type="zinc finger region" description="GATA-type 2" evidence="11">
    <location>
        <begin position="346"/>
        <end position="370"/>
    </location>
</feature>
<feature type="domain" description="GATA-type" evidence="13">
    <location>
        <begin position="340"/>
        <end position="393"/>
    </location>
</feature>
<protein>
    <submittedName>
        <fullName evidence="14">GATA transcription factor 123</fullName>
    </submittedName>
</protein>
<dbReference type="GO" id="GO:0045944">
    <property type="term" value="P:positive regulation of transcription by RNA polymerase II"/>
    <property type="evidence" value="ECO:0007669"/>
    <property type="project" value="TreeGrafter"/>
</dbReference>
<keyword evidence="2 11" id="KW-0479">Metal-binding</keyword>